<name>A0A195B613_9HYME</name>
<evidence type="ECO:0000256" key="1">
    <source>
        <dbReference type="SAM" id="MobiDB-lite"/>
    </source>
</evidence>
<dbReference type="Proteomes" id="UP000078540">
    <property type="component" value="Unassembled WGS sequence"/>
</dbReference>
<keyword evidence="3" id="KW-1185">Reference proteome</keyword>
<sequence>MIENHCGRAGMQSALKQSANNDEASLSRRWRCNESRHASCEGRNSLSQNYAPETNSDLDVALFILEVKQAQQSPAEPSRRGEHKRWPAALVFPYVPINQLLSIAVIPANELENCQSGPITIEPQLANLNDNPLSHVADAILFRKTWREFIRVFHVLRRRRWHPDERRPGVPCSEIRCRCIWR</sequence>
<gene>
    <name evidence="2" type="ORF">ALC53_09819</name>
</gene>
<protein>
    <submittedName>
        <fullName evidence="2">Uncharacterized protein</fullName>
    </submittedName>
</protein>
<dbReference type="AlphaFoldDB" id="A0A195B613"/>
<evidence type="ECO:0000313" key="3">
    <source>
        <dbReference type="Proteomes" id="UP000078540"/>
    </source>
</evidence>
<reference evidence="2 3" key="1">
    <citation type="submission" date="2015-09" db="EMBL/GenBank/DDBJ databases">
        <title>Atta colombica WGS genome.</title>
        <authorList>
            <person name="Nygaard S."/>
            <person name="Hu H."/>
            <person name="Boomsma J."/>
            <person name="Zhang G."/>
        </authorList>
    </citation>
    <scope>NUCLEOTIDE SEQUENCE [LARGE SCALE GENOMIC DNA]</scope>
    <source>
        <strain evidence="2">Treedump-2</strain>
        <tissue evidence="2">Whole body</tissue>
    </source>
</reference>
<accession>A0A195B613</accession>
<feature type="region of interest" description="Disordered" evidence="1">
    <location>
        <begin position="1"/>
        <end position="22"/>
    </location>
</feature>
<evidence type="ECO:0000313" key="2">
    <source>
        <dbReference type="EMBL" id="KYM79707.1"/>
    </source>
</evidence>
<proteinExistence type="predicted"/>
<organism evidence="2 3">
    <name type="scientific">Atta colombica</name>
    <dbReference type="NCBI Taxonomy" id="520822"/>
    <lineage>
        <taxon>Eukaryota</taxon>
        <taxon>Metazoa</taxon>
        <taxon>Ecdysozoa</taxon>
        <taxon>Arthropoda</taxon>
        <taxon>Hexapoda</taxon>
        <taxon>Insecta</taxon>
        <taxon>Pterygota</taxon>
        <taxon>Neoptera</taxon>
        <taxon>Endopterygota</taxon>
        <taxon>Hymenoptera</taxon>
        <taxon>Apocrita</taxon>
        <taxon>Aculeata</taxon>
        <taxon>Formicoidea</taxon>
        <taxon>Formicidae</taxon>
        <taxon>Myrmicinae</taxon>
        <taxon>Atta</taxon>
    </lineage>
</organism>
<dbReference type="EMBL" id="KQ976587">
    <property type="protein sequence ID" value="KYM79707.1"/>
    <property type="molecule type" value="Genomic_DNA"/>
</dbReference>